<dbReference type="PANTHER" id="PTHR46191">
    <property type="match status" value="1"/>
</dbReference>
<dbReference type="Proteomes" id="UP000019149">
    <property type="component" value="Unassembled WGS sequence"/>
</dbReference>
<feature type="transmembrane region" description="Helical" evidence="1">
    <location>
        <begin position="379"/>
        <end position="399"/>
    </location>
</feature>
<reference evidence="2 3" key="1">
    <citation type="journal article" date="2013" name="Nat. Genet.">
        <title>The genome of the hydatid tapeworm Echinococcus granulosus.</title>
        <authorList>
            <person name="Zheng H."/>
            <person name="Zhang W."/>
            <person name="Zhang L."/>
            <person name="Zhang Z."/>
            <person name="Li J."/>
            <person name="Lu G."/>
            <person name="Zhu Y."/>
            <person name="Wang Y."/>
            <person name="Huang Y."/>
            <person name="Liu J."/>
            <person name="Kang H."/>
            <person name="Chen J."/>
            <person name="Wang L."/>
            <person name="Chen A."/>
            <person name="Yu S."/>
            <person name="Gao Z."/>
            <person name="Jin L."/>
            <person name="Gu W."/>
            <person name="Wang Z."/>
            <person name="Zhao L."/>
            <person name="Shi B."/>
            <person name="Wen H."/>
            <person name="Lin R."/>
            <person name="Jones M.K."/>
            <person name="Brejova B."/>
            <person name="Vinar T."/>
            <person name="Zhao G."/>
            <person name="McManus D.P."/>
            <person name="Chen Z."/>
            <person name="Zhou Y."/>
            <person name="Wang S."/>
        </authorList>
    </citation>
    <scope>NUCLEOTIDE SEQUENCE [LARGE SCALE GENOMIC DNA]</scope>
</reference>
<dbReference type="AlphaFoldDB" id="W6UCE8"/>
<comment type="caution">
    <text evidence="2">The sequence shown here is derived from an EMBL/GenBank/DDBJ whole genome shotgun (WGS) entry which is preliminary data.</text>
</comment>
<proteinExistence type="predicted"/>
<dbReference type="PANTHER" id="PTHR46191:SF2">
    <property type="entry name" value="HALOACID DEHALOGENASE-LIKE HYDROLASE DOMAIN-CONTAINING PROTEIN 3"/>
    <property type="match status" value="1"/>
</dbReference>
<protein>
    <submittedName>
        <fullName evidence="2">Haloacid dehalogenase-like hydrolase domain-containing protein 3</fullName>
    </submittedName>
</protein>
<dbReference type="SUPFAM" id="SSF56784">
    <property type="entry name" value="HAD-like"/>
    <property type="match status" value="1"/>
</dbReference>
<evidence type="ECO:0000256" key="1">
    <source>
        <dbReference type="SAM" id="Phobius"/>
    </source>
</evidence>
<evidence type="ECO:0000313" key="2">
    <source>
        <dbReference type="EMBL" id="EUB58381.1"/>
    </source>
</evidence>
<dbReference type="GeneID" id="36342503"/>
<dbReference type="GO" id="GO:0005634">
    <property type="term" value="C:nucleus"/>
    <property type="evidence" value="ECO:0007669"/>
    <property type="project" value="TreeGrafter"/>
</dbReference>
<feature type="transmembrane region" description="Helical" evidence="1">
    <location>
        <begin position="411"/>
        <end position="432"/>
    </location>
</feature>
<keyword evidence="3" id="KW-1185">Reference proteome</keyword>
<dbReference type="InterPro" id="IPR044924">
    <property type="entry name" value="HAD-SF_hydro_IA_REG-2-like_cap"/>
</dbReference>
<dbReference type="KEGG" id="egl:EGR_06788"/>
<accession>W6UCE8</accession>
<feature type="transmembrane region" description="Helical" evidence="1">
    <location>
        <begin position="485"/>
        <end position="511"/>
    </location>
</feature>
<feature type="transmembrane region" description="Helical" evidence="1">
    <location>
        <begin position="523"/>
        <end position="545"/>
    </location>
</feature>
<dbReference type="CTD" id="36342503"/>
<gene>
    <name evidence="2" type="ORF">EGR_06788</name>
</gene>
<dbReference type="STRING" id="6210.W6UCE8"/>
<dbReference type="Pfam" id="PF15111">
    <property type="entry name" value="TMEM101"/>
    <property type="match status" value="1"/>
</dbReference>
<organism evidence="2 3">
    <name type="scientific">Echinococcus granulosus</name>
    <name type="common">Hydatid tapeworm</name>
    <dbReference type="NCBI Taxonomy" id="6210"/>
    <lineage>
        <taxon>Eukaryota</taxon>
        <taxon>Metazoa</taxon>
        <taxon>Spiralia</taxon>
        <taxon>Lophotrochozoa</taxon>
        <taxon>Platyhelminthes</taxon>
        <taxon>Cestoda</taxon>
        <taxon>Eucestoda</taxon>
        <taxon>Cyclophyllidea</taxon>
        <taxon>Taeniidae</taxon>
        <taxon>Echinococcus</taxon>
        <taxon>Echinococcus granulosus group</taxon>
    </lineage>
</organism>
<dbReference type="InterPro" id="IPR023214">
    <property type="entry name" value="HAD_sf"/>
</dbReference>
<dbReference type="GO" id="GO:0016787">
    <property type="term" value="F:hydrolase activity"/>
    <property type="evidence" value="ECO:0007669"/>
    <property type="project" value="UniProtKB-KW"/>
</dbReference>
<dbReference type="InterPro" id="IPR029371">
    <property type="entry name" value="TMEM101"/>
</dbReference>
<dbReference type="OrthoDB" id="444127at2759"/>
<dbReference type="InterPro" id="IPR036412">
    <property type="entry name" value="HAD-like_sf"/>
</dbReference>
<dbReference type="Pfam" id="PF00702">
    <property type="entry name" value="Hydrolase"/>
    <property type="match status" value="1"/>
</dbReference>
<keyword evidence="1" id="KW-0472">Membrane</keyword>
<dbReference type="Gene3D" id="3.40.50.1000">
    <property type="entry name" value="HAD superfamily/HAD-like"/>
    <property type="match status" value="1"/>
</dbReference>
<dbReference type="InterPro" id="IPR051828">
    <property type="entry name" value="HAD-like_hydrolase_domain"/>
</dbReference>
<dbReference type="RefSeq" id="XP_024349577.1">
    <property type="nucleotide sequence ID" value="XM_024496037.1"/>
</dbReference>
<dbReference type="EMBL" id="APAU02000063">
    <property type="protein sequence ID" value="EUB58381.1"/>
    <property type="molecule type" value="Genomic_DNA"/>
</dbReference>
<feature type="transmembrane region" description="Helical" evidence="1">
    <location>
        <begin position="444"/>
        <end position="465"/>
    </location>
</feature>
<evidence type="ECO:0000313" key="3">
    <source>
        <dbReference type="Proteomes" id="UP000019149"/>
    </source>
</evidence>
<dbReference type="OMA" id="ADHETHP"/>
<dbReference type="Gene3D" id="1.10.150.720">
    <property type="entry name" value="Haloacid dehalogenase-like hydrolase"/>
    <property type="match status" value="1"/>
</dbReference>
<feature type="transmembrane region" description="Helical" evidence="1">
    <location>
        <begin position="565"/>
        <end position="586"/>
    </location>
</feature>
<keyword evidence="1" id="KW-0812">Transmembrane</keyword>
<feature type="transmembrane region" description="Helical" evidence="1">
    <location>
        <begin position="324"/>
        <end position="344"/>
    </location>
</feature>
<sequence>MAGCALRFLSVDLFKTLIYPKENIIKTYTRFVQKHLDYEFDHRTVMPHFTEVYGLMENKWPNFGRFDGVSADRWWNEVPMLKFIQSFARSSPFSEAYVRRALTLSVTSEIYDWFSTNEAWDVVPGTVEGLTELTDTGLHLAILSNSDERTPVILKALNLDKFFTFVVFSRSCAYMKPEARIFELVCGRFFDSEVHTEMASQSRMAQYGHVGDSATRDYWGALRAGCGRAFLLQPENSEPCFWAYQDTTSGRSRNLVPAQDRISFLAQILELCRVVARVSSVVDAIYGKILELRQASTAVPKKPKVVEFSALTLWQQTGVRCLRVTHFLLARSGLFVAIFLLCLLSERADYETHPPVHPWIIYLHASIYLLTSTGMSARLLPSTSVFVAAVFYIHLAYLLGFEPTFGYPPWLRIRVALRLLGLAGGSLRMLAAGDFDSSRHWDKLGVGLSGCVCALLGLISLPTMTLPNLNTAMHRHELSSAFPNIFVTHLIHWVIGIAFCLAFVGYTFPILVILPQGRGQVPFFAKMVVWADGLACLGWGLTLIAKDANWTYWKAQGVEFWLQNTIILAEVVTIASIAVGASLPWLGRVTKPPHQKEQ</sequence>
<keyword evidence="1" id="KW-1133">Transmembrane helix</keyword>
<name>W6UCE8_ECHGR</name>